<feature type="compositionally biased region" description="Basic and acidic residues" evidence="6">
    <location>
        <begin position="510"/>
        <end position="529"/>
    </location>
</feature>
<comment type="similarity">
    <text evidence="4">Belongs to the TRAFAC class TrmE-Era-EngA-EngB-Septin-like GTPase superfamily. Septin GTPase family.</text>
</comment>
<evidence type="ECO:0000256" key="1">
    <source>
        <dbReference type="ARBA" id="ARBA00004266"/>
    </source>
</evidence>
<dbReference type="RefSeq" id="XP_034012323.1">
    <property type="nucleotide sequence ID" value="XM_034155482.1"/>
</dbReference>
<dbReference type="SUPFAM" id="SSF52540">
    <property type="entry name" value="P-loop containing nucleoside triphosphate hydrolases"/>
    <property type="match status" value="1"/>
</dbReference>
<sequence>MADYLNESPSMVASSPLINYRKDAKKGTKLTFMIVGESGTGKTTFVNCLLNKKALSHKYEGVSFSDTKTLSFTSSKFVALPNTSTLTRHEFNPQTAGEEPGIALTETNVEILDDDGQKLLLNIIDTPGFGENLNNEICFIEIENYLKQQFDLVLAEETRIKRNPRFVDTRVHVLLYFITPTGHGLREIDITCMKRLSRYVNVIPIIAKADSFTESELREFKKQIRIDIDKFNVPIFKFDSYIDDYDVNDDKDLIAECQYLANTVPFAIISSEDEYEIRNPHTNDVKTVRARQYPWGLVDIDNPKFSDFSLLRSVILSTHLSDLKELTHDFLYETYRTERLSKVAGVQSSDGGEDDYNGGQFNATVPSLSNLAQIQRGLDSTSVHSNDYNKTTTLDEDMPSPKLKDTSSFTSSTSTVSMDNPLAPSAQIPKSASQQGFKRLSIGPQRNQLRQISETVPYVIRHERILERQQKLEEMEMASAKELAARAAALEQKAAMLKAKEKLLLKQLEKERHREKPLPEPVHESHFEDASEDFDQTHVSHQNSTHEY</sequence>
<dbReference type="VEuPathDB" id="FungiDB:DIURU_002792"/>
<name>A0A642UQ92_DIURU</name>
<dbReference type="OrthoDB" id="416553at2759"/>
<feature type="compositionally biased region" description="Polar residues" evidence="6">
    <location>
        <begin position="379"/>
        <end position="392"/>
    </location>
</feature>
<keyword evidence="9" id="KW-1185">Reference proteome</keyword>
<dbReference type="OMA" id="HESHFED"/>
<dbReference type="InterPro" id="IPR025662">
    <property type="entry name" value="Sigma_54_int_dom_ATP-bd_1"/>
</dbReference>
<evidence type="ECO:0000259" key="7">
    <source>
        <dbReference type="PROSITE" id="PS51719"/>
    </source>
</evidence>
<dbReference type="GO" id="GO:0032156">
    <property type="term" value="C:septin cytoskeleton"/>
    <property type="evidence" value="ECO:0007669"/>
    <property type="project" value="UniProtKB-ARBA"/>
</dbReference>
<feature type="compositionally biased region" description="Low complexity" evidence="6">
    <location>
        <begin position="406"/>
        <end position="417"/>
    </location>
</feature>
<organism evidence="8 9">
    <name type="scientific">Diutina rugosa</name>
    <name type="common">Yeast</name>
    <name type="synonym">Candida rugosa</name>
    <dbReference type="NCBI Taxonomy" id="5481"/>
    <lineage>
        <taxon>Eukaryota</taxon>
        <taxon>Fungi</taxon>
        <taxon>Dikarya</taxon>
        <taxon>Ascomycota</taxon>
        <taxon>Saccharomycotina</taxon>
        <taxon>Pichiomycetes</taxon>
        <taxon>Debaryomycetaceae</taxon>
        <taxon>Diutina</taxon>
    </lineage>
</organism>
<feature type="compositionally biased region" description="Polar residues" evidence="6">
    <location>
        <begin position="537"/>
        <end position="548"/>
    </location>
</feature>
<dbReference type="CDD" id="cd01850">
    <property type="entry name" value="CDC_Septin"/>
    <property type="match status" value="1"/>
</dbReference>
<dbReference type="PROSITE" id="PS51719">
    <property type="entry name" value="G_SEPTIN"/>
    <property type="match status" value="1"/>
</dbReference>
<dbReference type="PIRSF" id="PIRSF006698">
    <property type="entry name" value="Septin"/>
    <property type="match status" value="1"/>
</dbReference>
<feature type="domain" description="Septin-type G" evidence="7">
    <location>
        <begin position="26"/>
        <end position="342"/>
    </location>
</feature>
<evidence type="ECO:0000313" key="8">
    <source>
        <dbReference type="EMBL" id="KAA8902338.1"/>
    </source>
</evidence>
<evidence type="ECO:0000256" key="2">
    <source>
        <dbReference type="ARBA" id="ARBA00022741"/>
    </source>
</evidence>
<comment type="caution">
    <text evidence="8">The sequence shown here is derived from an EMBL/GenBank/DDBJ whole genome shotgun (WGS) entry which is preliminary data.</text>
</comment>
<dbReference type="GeneID" id="54781443"/>
<dbReference type="InterPro" id="IPR016491">
    <property type="entry name" value="Septin"/>
</dbReference>
<reference evidence="8 9" key="1">
    <citation type="submission" date="2019-07" db="EMBL/GenBank/DDBJ databases">
        <title>Genome assembly of two rare yeast pathogens: Diutina rugosa and Trichomonascus ciferrii.</title>
        <authorList>
            <person name="Mixao V."/>
            <person name="Saus E."/>
            <person name="Hansen A."/>
            <person name="Lass-Flor C."/>
            <person name="Gabaldon T."/>
        </authorList>
    </citation>
    <scope>NUCLEOTIDE SEQUENCE [LARGE SCALE GENOMIC DNA]</scope>
    <source>
        <strain evidence="8 9">CBS 613</strain>
    </source>
</reference>
<evidence type="ECO:0000256" key="5">
    <source>
        <dbReference type="SAM" id="Coils"/>
    </source>
</evidence>
<evidence type="ECO:0000313" key="9">
    <source>
        <dbReference type="Proteomes" id="UP000449547"/>
    </source>
</evidence>
<proteinExistence type="inferred from homology"/>
<dbReference type="EMBL" id="SWFT01000090">
    <property type="protein sequence ID" value="KAA8902338.1"/>
    <property type="molecule type" value="Genomic_DNA"/>
</dbReference>
<dbReference type="GO" id="GO:0005938">
    <property type="term" value="C:cell cortex"/>
    <property type="evidence" value="ECO:0007669"/>
    <property type="project" value="UniProtKB-ARBA"/>
</dbReference>
<dbReference type="Gene3D" id="3.40.50.300">
    <property type="entry name" value="P-loop containing nucleotide triphosphate hydrolases"/>
    <property type="match status" value="1"/>
</dbReference>
<dbReference type="GO" id="GO:0005935">
    <property type="term" value="C:cellular bud neck"/>
    <property type="evidence" value="ECO:0007669"/>
    <property type="project" value="UniProtKB-SubCell"/>
</dbReference>
<evidence type="ECO:0000256" key="6">
    <source>
        <dbReference type="SAM" id="MobiDB-lite"/>
    </source>
</evidence>
<gene>
    <name evidence="8" type="ORF">DIURU_002792</name>
</gene>
<keyword evidence="3 4" id="KW-0342">GTP-binding</keyword>
<dbReference type="Proteomes" id="UP000449547">
    <property type="component" value="Unassembled WGS sequence"/>
</dbReference>
<feature type="region of interest" description="Disordered" evidence="6">
    <location>
        <begin position="379"/>
        <end position="435"/>
    </location>
</feature>
<dbReference type="AlphaFoldDB" id="A0A642UQ92"/>
<dbReference type="PROSITE" id="PS00675">
    <property type="entry name" value="SIGMA54_INTERACT_1"/>
    <property type="match status" value="1"/>
</dbReference>
<feature type="coiled-coil region" evidence="5">
    <location>
        <begin position="480"/>
        <end position="507"/>
    </location>
</feature>
<feature type="region of interest" description="Disordered" evidence="6">
    <location>
        <begin position="510"/>
        <end position="548"/>
    </location>
</feature>
<protein>
    <recommendedName>
        <fullName evidence="7">Septin-type G domain-containing protein</fullName>
    </recommendedName>
</protein>
<dbReference type="InterPro" id="IPR030379">
    <property type="entry name" value="G_SEPTIN_dom"/>
</dbReference>
<evidence type="ECO:0000256" key="4">
    <source>
        <dbReference type="RuleBase" id="RU004560"/>
    </source>
</evidence>
<dbReference type="GO" id="GO:0005525">
    <property type="term" value="F:GTP binding"/>
    <property type="evidence" value="ECO:0007669"/>
    <property type="project" value="UniProtKB-KW"/>
</dbReference>
<dbReference type="Pfam" id="PF00735">
    <property type="entry name" value="Septin"/>
    <property type="match status" value="1"/>
</dbReference>
<keyword evidence="2 4" id="KW-0547">Nucleotide-binding</keyword>
<evidence type="ECO:0000256" key="3">
    <source>
        <dbReference type="ARBA" id="ARBA00023134"/>
    </source>
</evidence>
<accession>A0A642UQ92</accession>
<dbReference type="InterPro" id="IPR027417">
    <property type="entry name" value="P-loop_NTPase"/>
</dbReference>
<dbReference type="PANTHER" id="PTHR18884">
    <property type="entry name" value="SEPTIN"/>
    <property type="match status" value="1"/>
</dbReference>
<comment type="subcellular location">
    <subcellularLocation>
        <location evidence="1">Bud neck</location>
    </subcellularLocation>
</comment>
<keyword evidence="5" id="KW-0175">Coiled coil</keyword>